<dbReference type="Pfam" id="PF09485">
    <property type="entry name" value="CRISPR_Cse2"/>
    <property type="match status" value="1"/>
</dbReference>
<protein>
    <submittedName>
        <fullName evidence="1">Crispr-associated protein</fullName>
    </submittedName>
</protein>
<comment type="caution">
    <text evidence="1">The sequence shown here is derived from an EMBL/GenBank/DDBJ whole genome shotgun (WGS) entry which is preliminary data.</text>
</comment>
<dbReference type="Proteomes" id="UP000051845">
    <property type="component" value="Unassembled WGS sequence"/>
</dbReference>
<dbReference type="Gene3D" id="1.10.520.40">
    <property type="entry name" value="CRISPR-associated protein Cse2"/>
    <property type="match status" value="1"/>
</dbReference>
<reference evidence="1 2" key="1">
    <citation type="journal article" date="2015" name="Genome Announc.">
        <title>Expanding the biotechnology potential of lactobacilli through comparative genomics of 213 strains and associated genera.</title>
        <authorList>
            <person name="Sun Z."/>
            <person name="Harris H.M."/>
            <person name="McCann A."/>
            <person name="Guo C."/>
            <person name="Argimon S."/>
            <person name="Zhang W."/>
            <person name="Yang X."/>
            <person name="Jeffery I.B."/>
            <person name="Cooney J.C."/>
            <person name="Kagawa T.F."/>
            <person name="Liu W."/>
            <person name="Song Y."/>
            <person name="Salvetti E."/>
            <person name="Wrobel A."/>
            <person name="Rasinkangas P."/>
            <person name="Parkhill J."/>
            <person name="Rea M.C."/>
            <person name="O'Sullivan O."/>
            <person name="Ritari J."/>
            <person name="Douillard F.P."/>
            <person name="Paul Ross R."/>
            <person name="Yang R."/>
            <person name="Briner A.E."/>
            <person name="Felis G.E."/>
            <person name="de Vos W.M."/>
            <person name="Barrangou R."/>
            <person name="Klaenhammer T.R."/>
            <person name="Caufield P.W."/>
            <person name="Cui Y."/>
            <person name="Zhang H."/>
            <person name="O'Toole P.W."/>
        </authorList>
    </citation>
    <scope>NUCLEOTIDE SEQUENCE [LARGE SCALE GENOMIC DNA]</scope>
    <source>
        <strain evidence="1 2">DSM 20515</strain>
    </source>
</reference>
<dbReference type="AlphaFoldDB" id="A0A0R2BJH4"/>
<accession>A0A0R2BJH4</accession>
<sequence>MAKTITGSVDQMLQQLYDHGNPNKAVLASARHAVSLESPQAQAVWPIIMAGIETPAIVSETFAPKLSRTGEPTYAETAAFAAIRLYAIHQQGTEACVYGRAYGDEAEGTLFFKALAQLRLNENIQVALDRRVKALLATTNVTSVINSLTHLVSILKASQRNQQIDYARLAGDLFHFQFSYESANQVRLTWGRQYYSNVESSQTKGEKN</sequence>
<organism evidence="1 2">
    <name type="scientific">Secundilactobacillus collinoides DSM 20515 = JCM 1123</name>
    <dbReference type="NCBI Taxonomy" id="1423733"/>
    <lineage>
        <taxon>Bacteria</taxon>
        <taxon>Bacillati</taxon>
        <taxon>Bacillota</taxon>
        <taxon>Bacilli</taxon>
        <taxon>Lactobacillales</taxon>
        <taxon>Lactobacillaceae</taxon>
        <taxon>Secundilactobacillus</taxon>
    </lineage>
</organism>
<name>A0A0R2BJH4_SECCO</name>
<dbReference type="EMBL" id="AYYR01000029">
    <property type="protein sequence ID" value="KRM76361.1"/>
    <property type="molecule type" value="Genomic_DNA"/>
</dbReference>
<proteinExistence type="predicted"/>
<gene>
    <name evidence="1" type="ORF">FC82_GL001590</name>
</gene>
<dbReference type="CDD" id="cd09731">
    <property type="entry name" value="Cse2_I-E"/>
    <property type="match status" value="1"/>
</dbReference>
<dbReference type="InterPro" id="IPR038287">
    <property type="entry name" value="Cse2_sf"/>
</dbReference>
<dbReference type="InterPro" id="IPR013382">
    <property type="entry name" value="CRISPR-assoc_prot_Cse2"/>
</dbReference>
<dbReference type="NCBIfam" id="TIGR02548">
    <property type="entry name" value="casB_cse2"/>
    <property type="match status" value="1"/>
</dbReference>
<dbReference type="RefSeq" id="WP_056996472.1">
    <property type="nucleotide sequence ID" value="NZ_AYYR01000029.1"/>
</dbReference>
<dbReference type="PATRIC" id="fig|1423733.4.peg.1675"/>
<dbReference type="STRING" id="33960.TY91_02730"/>
<evidence type="ECO:0000313" key="1">
    <source>
        <dbReference type="EMBL" id="KRM76361.1"/>
    </source>
</evidence>
<evidence type="ECO:0000313" key="2">
    <source>
        <dbReference type="Proteomes" id="UP000051845"/>
    </source>
</evidence>